<protein>
    <recommendedName>
        <fullName evidence="9">Endolysin</fullName>
        <ecNumber evidence="9">3.2.1.17</ecNumber>
    </recommendedName>
    <alternativeName>
        <fullName evidence="9">Lysis protein</fullName>
    </alternativeName>
    <alternativeName>
        <fullName evidence="9">Lysozyme</fullName>
    </alternativeName>
    <alternativeName>
        <fullName evidence="9">Muramidase</fullName>
    </alternativeName>
</protein>
<dbReference type="Gene3D" id="1.10.530.40">
    <property type="match status" value="1"/>
</dbReference>
<comment type="catalytic activity">
    <reaction evidence="1 9 10">
        <text>Hydrolysis of (1-&gt;4)-beta-linkages between N-acetylmuramic acid and N-acetyl-D-glucosamine residues in a peptidoglycan and between N-acetyl-D-glucosamine residues in chitodextrins.</text>
        <dbReference type="EC" id="3.2.1.17"/>
    </reaction>
</comment>
<evidence type="ECO:0000256" key="4">
    <source>
        <dbReference type="ARBA" id="ARBA00022638"/>
    </source>
</evidence>
<evidence type="ECO:0000256" key="1">
    <source>
        <dbReference type="ARBA" id="ARBA00000632"/>
    </source>
</evidence>
<dbReference type="InterPro" id="IPR023347">
    <property type="entry name" value="Lysozyme_dom_sf"/>
</dbReference>
<comment type="function">
    <text evidence="9">Endolysin with lysozyme activity that degrades host peptidoglycans and participates with the holin and spanin proteins in the sequential events which lead to the programmed host cell lysis releasing the mature viral particles. Once the holin has permeabilized the host cell membrane, the endolysin can reach the periplasm and break down the peptidoglycan layer.</text>
</comment>
<keyword evidence="9" id="KW-1035">Host cytoplasm</keyword>
<feature type="active site" description="Proton donor/acceptor" evidence="9">
    <location>
        <position position="37"/>
    </location>
</feature>
<evidence type="ECO:0000256" key="3">
    <source>
        <dbReference type="ARBA" id="ARBA00022612"/>
    </source>
</evidence>
<evidence type="ECO:0000313" key="12">
    <source>
        <dbReference type="Proteomes" id="UP000671943"/>
    </source>
</evidence>
<gene>
    <name evidence="11" type="ORF">XaavBphi31_55</name>
</gene>
<accession>A0A868BZ37</accession>
<dbReference type="InterPro" id="IPR023346">
    <property type="entry name" value="Lysozyme-like_dom_sf"/>
</dbReference>
<keyword evidence="3 9" id="KW-1188">Viral release from host cell</keyword>
<dbReference type="GO" id="GO:0044659">
    <property type="term" value="P:viral release from host cell by cytolysis"/>
    <property type="evidence" value="ECO:0007669"/>
    <property type="project" value="UniProtKB-UniRule"/>
</dbReference>
<sequence>MSIKARIAALVAASLLSIAGFTHIKLSEGIHTVAYPDPGTGGAPWTICYGHTGPEVVRGMRVSMEQCELWLLEDTLKAETVIKKTITRPMKQGEYDAAVSFIYNVGEGNWRKSTLLRSFNAGDRVRACNEYPKWIYANKRVLEGLRVRRYKEQAMCLTQGAYIYDPSHR</sequence>
<evidence type="ECO:0000256" key="9">
    <source>
        <dbReference type="HAMAP-Rule" id="MF_04110"/>
    </source>
</evidence>
<dbReference type="GO" id="GO:0042742">
    <property type="term" value="P:defense response to bacterium"/>
    <property type="evidence" value="ECO:0007669"/>
    <property type="project" value="UniProtKB-KW"/>
</dbReference>
<keyword evidence="6 9" id="KW-0204">Cytolysis</keyword>
<proteinExistence type="inferred from homology"/>
<keyword evidence="4 9" id="KW-0081">Bacteriolytic enzyme</keyword>
<feature type="active site" description="Proton donor/acceptor" evidence="9">
    <location>
        <position position="28"/>
    </location>
</feature>
<dbReference type="SUPFAM" id="SSF53955">
    <property type="entry name" value="Lysozyme-like"/>
    <property type="match status" value="1"/>
</dbReference>
<comment type="subcellular location">
    <subcellularLocation>
        <location evidence="9">Host cytoplasm</location>
    </subcellularLocation>
    <text evidence="9">The endolysin is cytoplasmic, but can reach the periplasmic space with the help of the holins which disrupt the host cell membrane.</text>
</comment>
<dbReference type="GO" id="GO:0009253">
    <property type="term" value="P:peptidoglycan catabolic process"/>
    <property type="evidence" value="ECO:0007669"/>
    <property type="project" value="UniProtKB-UniRule"/>
</dbReference>
<evidence type="ECO:0000256" key="7">
    <source>
        <dbReference type="ARBA" id="ARBA00023142"/>
    </source>
</evidence>
<dbReference type="HAMAP" id="MF_04110">
    <property type="entry name" value="ENDOLYSIN_T4"/>
    <property type="match status" value="1"/>
</dbReference>
<evidence type="ECO:0000256" key="10">
    <source>
        <dbReference type="RuleBase" id="RU003788"/>
    </source>
</evidence>
<evidence type="ECO:0000256" key="5">
    <source>
        <dbReference type="ARBA" id="ARBA00022801"/>
    </source>
</evidence>
<dbReference type="InterPro" id="IPR051018">
    <property type="entry name" value="Bacteriophage_GH24"/>
</dbReference>
<keyword evidence="8 9" id="KW-0326">Glycosidase</keyword>
<evidence type="ECO:0000313" key="11">
    <source>
        <dbReference type="EMBL" id="QOI69552.1"/>
    </source>
</evidence>
<dbReference type="GO" id="GO:0003796">
    <property type="term" value="F:lysozyme activity"/>
    <property type="evidence" value="ECO:0007669"/>
    <property type="project" value="UniProtKB-UniRule"/>
</dbReference>
<evidence type="ECO:0000256" key="6">
    <source>
        <dbReference type="ARBA" id="ARBA00022852"/>
    </source>
</evidence>
<dbReference type="GO" id="GO:0030430">
    <property type="term" value="C:host cell cytoplasm"/>
    <property type="evidence" value="ECO:0007669"/>
    <property type="project" value="UniProtKB-SubCell"/>
</dbReference>
<keyword evidence="7 9" id="KW-0578">Host cell lysis by virus</keyword>
<dbReference type="Proteomes" id="UP000671943">
    <property type="component" value="Segment"/>
</dbReference>
<dbReference type="InterPro" id="IPR034690">
    <property type="entry name" value="Endolysin_T4_type"/>
</dbReference>
<dbReference type="EMBL" id="MT951568">
    <property type="protein sequence ID" value="QOI69552.1"/>
    <property type="molecule type" value="Genomic_DNA"/>
</dbReference>
<keyword evidence="2 9" id="KW-0929">Antimicrobial</keyword>
<dbReference type="InterPro" id="IPR002196">
    <property type="entry name" value="Glyco_hydro_24"/>
</dbReference>
<evidence type="ECO:0000256" key="8">
    <source>
        <dbReference type="ARBA" id="ARBA00023295"/>
    </source>
</evidence>
<organism evidence="11 12">
    <name type="scientific">Xanthomonas phage Xaa_vB_phi31</name>
    <dbReference type="NCBI Taxonomy" id="2776752"/>
    <lineage>
        <taxon>Viruses</taxon>
        <taxon>Duplodnaviria</taxon>
        <taxon>Heunggongvirae</taxon>
        <taxon>Uroviricota</taxon>
        <taxon>Caudoviricetes</taxon>
        <taxon>Autographivirales</taxon>
        <taxon>Autonotataviridae</taxon>
        <taxon>Gujervirinae</taxon>
        <taxon>Pazvirus</taxon>
        <taxon>Pazvirus 31</taxon>
    </lineage>
</organism>
<dbReference type="PANTHER" id="PTHR38107">
    <property type="match status" value="1"/>
</dbReference>
<keyword evidence="12" id="KW-1185">Reference proteome</keyword>
<dbReference type="Pfam" id="PF00959">
    <property type="entry name" value="Phage_lysozyme"/>
    <property type="match status" value="1"/>
</dbReference>
<evidence type="ECO:0000256" key="2">
    <source>
        <dbReference type="ARBA" id="ARBA00022529"/>
    </source>
</evidence>
<comment type="similarity">
    <text evidence="9 10">Belongs to the glycosyl hydrolase 24 family.</text>
</comment>
<dbReference type="CDD" id="cd16900">
    <property type="entry name" value="endolysin_R21-like"/>
    <property type="match status" value="1"/>
</dbReference>
<dbReference type="EC" id="3.2.1.17" evidence="9"/>
<reference evidence="11" key="1">
    <citation type="submission" date="2020-08" db="EMBL/GenBank/DDBJ databases">
        <authorList>
            <person name="Nguyen N.T.T."/>
            <person name="Holtappels D."/>
            <person name="Doan T.T.K."/>
            <person name="Pham H.K.N."/>
            <person name="Wagemans J."/>
        </authorList>
    </citation>
    <scope>NUCLEOTIDE SEQUENCE</scope>
</reference>
<dbReference type="PANTHER" id="PTHR38107:SF3">
    <property type="entry name" value="LYSOZYME RRRD-RELATED"/>
    <property type="match status" value="1"/>
</dbReference>
<name>A0A868BZ37_9CAUD</name>
<keyword evidence="5 9" id="KW-0378">Hydrolase</keyword>
<dbReference type="GO" id="GO:0016998">
    <property type="term" value="P:cell wall macromolecule catabolic process"/>
    <property type="evidence" value="ECO:0007669"/>
    <property type="project" value="InterPro"/>
</dbReference>